<dbReference type="Proteomes" id="UP000652761">
    <property type="component" value="Unassembled WGS sequence"/>
</dbReference>
<name>A0A843UHV4_COLES</name>
<dbReference type="EMBL" id="NMUH01000464">
    <property type="protein sequence ID" value="MQL79569.1"/>
    <property type="molecule type" value="Genomic_DNA"/>
</dbReference>
<evidence type="ECO:0000313" key="2">
    <source>
        <dbReference type="Proteomes" id="UP000652761"/>
    </source>
</evidence>
<comment type="caution">
    <text evidence="1">The sequence shown here is derived from an EMBL/GenBank/DDBJ whole genome shotgun (WGS) entry which is preliminary data.</text>
</comment>
<evidence type="ECO:0000313" key="1">
    <source>
        <dbReference type="EMBL" id="MQL79569.1"/>
    </source>
</evidence>
<sequence>MNPPKDRRPVLRALLRRGEGPLSPTREVLDNRGKYPTRSLKGLVKIHNPNLLITLEGTDPT</sequence>
<proteinExistence type="predicted"/>
<protein>
    <submittedName>
        <fullName evidence="1">Uncharacterized protein</fullName>
    </submittedName>
</protein>
<gene>
    <name evidence="1" type="ORF">Taro_012023</name>
</gene>
<reference evidence="1" key="1">
    <citation type="submission" date="2017-07" db="EMBL/GenBank/DDBJ databases">
        <title>Taro Niue Genome Assembly and Annotation.</title>
        <authorList>
            <person name="Atibalentja N."/>
            <person name="Keating K."/>
            <person name="Fields C.J."/>
        </authorList>
    </citation>
    <scope>NUCLEOTIDE SEQUENCE</scope>
    <source>
        <strain evidence="1">Niue_2</strain>
        <tissue evidence="1">Leaf</tissue>
    </source>
</reference>
<dbReference type="AlphaFoldDB" id="A0A843UHV4"/>
<accession>A0A843UHV4</accession>
<keyword evidence="2" id="KW-1185">Reference proteome</keyword>
<organism evidence="1 2">
    <name type="scientific">Colocasia esculenta</name>
    <name type="common">Wild taro</name>
    <name type="synonym">Arum esculentum</name>
    <dbReference type="NCBI Taxonomy" id="4460"/>
    <lineage>
        <taxon>Eukaryota</taxon>
        <taxon>Viridiplantae</taxon>
        <taxon>Streptophyta</taxon>
        <taxon>Embryophyta</taxon>
        <taxon>Tracheophyta</taxon>
        <taxon>Spermatophyta</taxon>
        <taxon>Magnoliopsida</taxon>
        <taxon>Liliopsida</taxon>
        <taxon>Araceae</taxon>
        <taxon>Aroideae</taxon>
        <taxon>Colocasieae</taxon>
        <taxon>Colocasia</taxon>
    </lineage>
</organism>